<dbReference type="InterPro" id="IPR008966">
    <property type="entry name" value="Adhesion_dom_sf"/>
</dbReference>
<dbReference type="Proteomes" id="UP000254332">
    <property type="component" value="Unassembled WGS sequence"/>
</dbReference>
<protein>
    <submittedName>
        <fullName evidence="1">Fimbrial protein</fullName>
    </submittedName>
</protein>
<dbReference type="GO" id="GO:0007155">
    <property type="term" value="P:cell adhesion"/>
    <property type="evidence" value="ECO:0007669"/>
    <property type="project" value="InterPro"/>
</dbReference>
<dbReference type="Gene3D" id="2.60.40.1090">
    <property type="entry name" value="Fimbrial-type adhesion domain"/>
    <property type="match status" value="1"/>
</dbReference>
<name>A0A379QVH9_SALER</name>
<organism evidence="1 2">
    <name type="scientific">Salmonella enterica</name>
    <name type="common">Salmonella choleraesuis</name>
    <dbReference type="NCBI Taxonomy" id="28901"/>
    <lineage>
        <taxon>Bacteria</taxon>
        <taxon>Pseudomonadati</taxon>
        <taxon>Pseudomonadota</taxon>
        <taxon>Gammaproteobacteria</taxon>
        <taxon>Enterobacterales</taxon>
        <taxon>Enterobacteriaceae</taxon>
        <taxon>Salmonella</taxon>
    </lineage>
</organism>
<sequence length="357" mass="40043">MIAALRLFLLLLFIAVPFRSALAVHCYLGSSGGPVEGYTTIEPFAVPNNAKPGDKIWESNDIKIPVYCDNARSDNGYNGENVYAWVNPYSSVNDTYYQLGVTYEGVDYDATQGTVSIDTHQCIDNQKLKVYTPEQIKASGWEHYLCSGNAEDTHFSRTFIARMRLYVKVISMPPHDYASSINDYILVQFDGVGGINVSPDAANLKYHVTGLDHIRVLDCSVKFNIYPENQTIDFGTFNNMEINSKTLTRSFSIKTTKSQDTESGCTDTFKVSSSFYTTEELADNDTSLIIGNGLQLKIRDMEDNTLSTYNAYSEYAEFNTELLTREKTYQAELSQVTGDTVQIGPFETVVLFKINYK</sequence>
<accession>A0A379QVH9</accession>
<dbReference type="GO" id="GO:0009289">
    <property type="term" value="C:pilus"/>
    <property type="evidence" value="ECO:0007669"/>
    <property type="project" value="InterPro"/>
</dbReference>
<dbReference type="EMBL" id="UGWQ01000001">
    <property type="protein sequence ID" value="SUF68845.1"/>
    <property type="molecule type" value="Genomic_DNA"/>
</dbReference>
<reference evidence="1 2" key="1">
    <citation type="submission" date="2018-06" db="EMBL/GenBank/DDBJ databases">
        <authorList>
            <consortium name="Pathogen Informatics"/>
            <person name="Doyle S."/>
        </authorList>
    </citation>
    <scope>NUCLEOTIDE SEQUENCE [LARGE SCALE GENOMIC DNA]</scope>
    <source>
        <strain evidence="1 2">NCTC10718</strain>
    </source>
</reference>
<evidence type="ECO:0000313" key="2">
    <source>
        <dbReference type="Proteomes" id="UP000254332"/>
    </source>
</evidence>
<evidence type="ECO:0000313" key="1">
    <source>
        <dbReference type="EMBL" id="SUF68845.1"/>
    </source>
</evidence>
<dbReference type="SUPFAM" id="SSF49401">
    <property type="entry name" value="Bacterial adhesins"/>
    <property type="match status" value="1"/>
</dbReference>
<dbReference type="InterPro" id="IPR036937">
    <property type="entry name" value="Adhesion_dom_fimbrial_sf"/>
</dbReference>
<dbReference type="AlphaFoldDB" id="A0A379QVH9"/>
<gene>
    <name evidence="1" type="primary">sbbA</name>
    <name evidence="1" type="ORF">NCTC10718_01588</name>
</gene>
<proteinExistence type="predicted"/>